<reference evidence="4 5" key="1">
    <citation type="submission" date="2020-09" db="EMBL/GenBank/DDBJ databases">
        <title>Draft Genome Sequences of Oil-Oxidizing Bacteria Halomonas titanicae, Marinobacter lutaoensis, and Virgibacillus halodenitrificans Isolated from Highly Saline Environments.</title>
        <authorList>
            <person name="Grouzdev D.S."/>
            <person name="Sokolova D.S."/>
            <person name="Semenova E.M."/>
            <person name="Borzenkov I.A."/>
            <person name="Bidzhieva S.K."/>
            <person name="Poltaraus A.B."/>
            <person name="Nazina T.N."/>
        </authorList>
    </citation>
    <scope>NUCLEOTIDE SEQUENCE [LARGE SCALE GENOMIC DNA]</scope>
    <source>
        <strain evidence="4 5">VKM B-3472D</strain>
    </source>
</reference>
<dbReference type="Pfam" id="PF07963">
    <property type="entry name" value="N_methyl"/>
    <property type="match status" value="1"/>
</dbReference>
<proteinExistence type="predicted"/>
<dbReference type="InterPro" id="IPR012902">
    <property type="entry name" value="N_methyl_site"/>
</dbReference>
<keyword evidence="3" id="KW-1133">Transmembrane helix</keyword>
<evidence type="ECO:0000256" key="3">
    <source>
        <dbReference type="SAM" id="Phobius"/>
    </source>
</evidence>
<gene>
    <name evidence="4" type="ORF">IC602_08975</name>
</gene>
<dbReference type="RefSeq" id="WP_189777928.1">
    <property type="nucleotide sequence ID" value="NZ_JACWEZ010000004.1"/>
</dbReference>
<evidence type="ECO:0000313" key="4">
    <source>
        <dbReference type="EMBL" id="MBD1222742.1"/>
    </source>
</evidence>
<comment type="caution">
    <text evidence="4">The sequence shown here is derived from an EMBL/GenBank/DDBJ whole genome shotgun (WGS) entry which is preliminary data.</text>
</comment>
<keyword evidence="3" id="KW-0472">Membrane</keyword>
<evidence type="ECO:0000256" key="2">
    <source>
        <dbReference type="ARBA" id="ARBA00023287"/>
    </source>
</evidence>
<keyword evidence="2" id="KW-0178">Competence</keyword>
<dbReference type="Gene3D" id="3.30.700.10">
    <property type="entry name" value="Glycoprotein, Type 4 Pilin"/>
    <property type="match status" value="1"/>
</dbReference>
<keyword evidence="5" id="KW-1185">Reference proteome</keyword>
<evidence type="ECO:0000313" key="5">
    <source>
        <dbReference type="Proteomes" id="UP000621631"/>
    </source>
</evidence>
<dbReference type="PROSITE" id="PS00409">
    <property type="entry name" value="PROKAR_NTER_METHYL"/>
    <property type="match status" value="1"/>
</dbReference>
<comment type="subcellular location">
    <subcellularLocation>
        <location evidence="1">Cell surface</location>
    </subcellularLocation>
</comment>
<protein>
    <submittedName>
        <fullName evidence="4">Prepilin-type N-terminal cleavage/methylation domain-containing protein</fullName>
    </submittedName>
</protein>
<feature type="transmembrane region" description="Helical" evidence="3">
    <location>
        <begin position="7"/>
        <end position="28"/>
    </location>
</feature>
<keyword evidence="3" id="KW-0812">Transmembrane</keyword>
<evidence type="ECO:0000256" key="1">
    <source>
        <dbReference type="ARBA" id="ARBA00004241"/>
    </source>
</evidence>
<organism evidence="4 5">
    <name type="scientific">Virgibacillus halodenitrificans</name>
    <name type="common">Bacillus halodenitrificans</name>
    <dbReference type="NCBI Taxonomy" id="1482"/>
    <lineage>
        <taxon>Bacteria</taxon>
        <taxon>Bacillati</taxon>
        <taxon>Bacillota</taxon>
        <taxon>Bacilli</taxon>
        <taxon>Bacillales</taxon>
        <taxon>Bacillaceae</taxon>
        <taxon>Virgibacillus</taxon>
    </lineage>
</organism>
<dbReference type="EMBL" id="JACWEZ010000004">
    <property type="protein sequence ID" value="MBD1222742.1"/>
    <property type="molecule type" value="Genomic_DNA"/>
</dbReference>
<dbReference type="Proteomes" id="UP000621631">
    <property type="component" value="Unassembled WGS sequence"/>
</dbReference>
<dbReference type="InterPro" id="IPR045584">
    <property type="entry name" value="Pilin-like"/>
</dbReference>
<accession>A0ABR7VQC4</accession>
<dbReference type="NCBIfam" id="TIGR02532">
    <property type="entry name" value="IV_pilin_GFxxxE"/>
    <property type="match status" value="1"/>
</dbReference>
<sequence>MLKNNRGFTLIEMLIVLMIISVLIILIVPNLSGKSKQVHDKGCEALVNVSID</sequence>
<name>A0ABR7VQC4_VIRHA</name>
<dbReference type="SUPFAM" id="SSF54523">
    <property type="entry name" value="Pili subunits"/>
    <property type="match status" value="1"/>
</dbReference>